<keyword evidence="2" id="KW-1185">Reference proteome</keyword>
<accession>A0ABQ5IEQ5</accession>
<reference evidence="1" key="1">
    <citation type="journal article" date="2022" name="Int. J. Mol. Sci.">
        <title>Draft Genome of Tanacetum Coccineum: Genomic Comparison of Closely Related Tanacetum-Family Plants.</title>
        <authorList>
            <person name="Yamashiro T."/>
            <person name="Shiraishi A."/>
            <person name="Nakayama K."/>
            <person name="Satake H."/>
        </authorList>
    </citation>
    <scope>NUCLEOTIDE SEQUENCE</scope>
</reference>
<evidence type="ECO:0000313" key="2">
    <source>
        <dbReference type="Proteomes" id="UP001151760"/>
    </source>
</evidence>
<comment type="caution">
    <text evidence="1">The sequence shown here is derived from an EMBL/GenBank/DDBJ whole genome shotgun (WGS) entry which is preliminary data.</text>
</comment>
<gene>
    <name evidence="1" type="ORF">Tco_1093371</name>
</gene>
<dbReference type="EMBL" id="BQNB010020619">
    <property type="protein sequence ID" value="GJT97853.1"/>
    <property type="molecule type" value="Genomic_DNA"/>
</dbReference>
<proteinExistence type="predicted"/>
<name>A0ABQ5IEQ5_9ASTR</name>
<organism evidence="1 2">
    <name type="scientific">Tanacetum coccineum</name>
    <dbReference type="NCBI Taxonomy" id="301880"/>
    <lineage>
        <taxon>Eukaryota</taxon>
        <taxon>Viridiplantae</taxon>
        <taxon>Streptophyta</taxon>
        <taxon>Embryophyta</taxon>
        <taxon>Tracheophyta</taxon>
        <taxon>Spermatophyta</taxon>
        <taxon>Magnoliopsida</taxon>
        <taxon>eudicotyledons</taxon>
        <taxon>Gunneridae</taxon>
        <taxon>Pentapetalae</taxon>
        <taxon>asterids</taxon>
        <taxon>campanulids</taxon>
        <taxon>Asterales</taxon>
        <taxon>Asteraceae</taxon>
        <taxon>Asteroideae</taxon>
        <taxon>Anthemideae</taxon>
        <taxon>Anthemidinae</taxon>
        <taxon>Tanacetum</taxon>
    </lineage>
</organism>
<dbReference type="Proteomes" id="UP001151760">
    <property type="component" value="Unassembled WGS sequence"/>
</dbReference>
<sequence length="95" mass="10393">MLRGGPRLKASKRLGLGIPPGQGSVSFLLFTAVIRPSRTGVLYGLLALSFCAVELLEPSGLENFMVASYLLFSGVWKSEYELAEVRLPEHQNLVE</sequence>
<evidence type="ECO:0000313" key="1">
    <source>
        <dbReference type="EMBL" id="GJT97853.1"/>
    </source>
</evidence>
<reference evidence="1" key="2">
    <citation type="submission" date="2022-01" db="EMBL/GenBank/DDBJ databases">
        <authorList>
            <person name="Yamashiro T."/>
            <person name="Shiraishi A."/>
            <person name="Satake H."/>
            <person name="Nakayama K."/>
        </authorList>
    </citation>
    <scope>NUCLEOTIDE SEQUENCE</scope>
</reference>
<protein>
    <submittedName>
        <fullName evidence="1">Uncharacterized protein</fullName>
    </submittedName>
</protein>